<protein>
    <submittedName>
        <fullName evidence="2">Addiction module toxin RelE</fullName>
    </submittedName>
</protein>
<dbReference type="OrthoDB" id="9814067at2"/>
<organism evidence="2 3">
    <name type="scientific">Pseudoduganella armeniaca</name>
    <dbReference type="NCBI Taxonomy" id="2072590"/>
    <lineage>
        <taxon>Bacteria</taxon>
        <taxon>Pseudomonadati</taxon>
        <taxon>Pseudomonadota</taxon>
        <taxon>Betaproteobacteria</taxon>
        <taxon>Burkholderiales</taxon>
        <taxon>Oxalobacteraceae</taxon>
        <taxon>Telluria group</taxon>
        <taxon>Pseudoduganella</taxon>
    </lineage>
</organism>
<dbReference type="Pfam" id="PF01797">
    <property type="entry name" value="Y1_Tnp"/>
    <property type="match status" value="1"/>
</dbReference>
<dbReference type="AlphaFoldDB" id="A0A2R4C789"/>
<dbReference type="Gene3D" id="3.30.70.1290">
    <property type="entry name" value="Transposase IS200-like"/>
    <property type="match status" value="1"/>
</dbReference>
<dbReference type="GO" id="GO:0004803">
    <property type="term" value="F:transposase activity"/>
    <property type="evidence" value="ECO:0007669"/>
    <property type="project" value="InterPro"/>
</dbReference>
<dbReference type="Proteomes" id="UP000240505">
    <property type="component" value="Chromosome"/>
</dbReference>
<feature type="domain" description="Transposase IS200-like" evidence="1">
    <location>
        <begin position="9"/>
        <end position="123"/>
    </location>
</feature>
<dbReference type="NCBIfam" id="NF047646">
    <property type="entry name" value="REP_Tyr_transpos"/>
    <property type="match status" value="1"/>
</dbReference>
<proteinExistence type="predicted"/>
<dbReference type="PANTHER" id="PTHR34322:SF2">
    <property type="entry name" value="TRANSPOSASE IS200-LIKE DOMAIN-CONTAINING PROTEIN"/>
    <property type="match status" value="1"/>
</dbReference>
<dbReference type="RefSeq" id="WP_107140830.1">
    <property type="nucleotide sequence ID" value="NZ_CP028324.1"/>
</dbReference>
<reference evidence="2 3" key="1">
    <citation type="submission" date="2018-03" db="EMBL/GenBank/DDBJ databases">
        <title>Massilia armeniaca sp. nov., isolated from desert soil.</title>
        <authorList>
            <person name="Huang H."/>
            <person name="Ren M."/>
        </authorList>
    </citation>
    <scope>NUCLEOTIDE SEQUENCE [LARGE SCALE GENOMIC DNA]</scope>
    <source>
        <strain evidence="2 3">ZMN-3</strain>
    </source>
</reference>
<evidence type="ECO:0000313" key="2">
    <source>
        <dbReference type="EMBL" id="AVR95479.1"/>
    </source>
</evidence>
<evidence type="ECO:0000259" key="1">
    <source>
        <dbReference type="SMART" id="SM01321"/>
    </source>
</evidence>
<evidence type="ECO:0000313" key="3">
    <source>
        <dbReference type="Proteomes" id="UP000240505"/>
    </source>
</evidence>
<dbReference type="SUPFAM" id="SSF143422">
    <property type="entry name" value="Transposase IS200-like"/>
    <property type="match status" value="1"/>
</dbReference>
<name>A0A2R4C789_9BURK</name>
<dbReference type="KEGG" id="masz:C9I28_06895"/>
<sequence length="261" mass="29234">MSRPPRTLFPGAIYHVTSRGNRRANIYADERDHLIWLDVLAETAQRYDFKVHAYCMMPNHYHLLVETPSANLSEGMRFLNGRYASRHNDRHGLVGHVIQGRYFAVLVERDAQLLEAVRYISLNPVRAQLVSRAADWRWSSHCYMTGAAAVPPWMSLEWLLDHFYGKSPAEQAEAFSVFVDAGLREPSPFSKKLTKSRCLEAFDARPSPTSTNAAIASAYATGQFTRAELAAHFGVSVKTVSRAISDQASSNTAEPVSRFGD</sequence>
<dbReference type="GO" id="GO:0006313">
    <property type="term" value="P:DNA transposition"/>
    <property type="evidence" value="ECO:0007669"/>
    <property type="project" value="InterPro"/>
</dbReference>
<accession>A0A2R4C789</accession>
<dbReference type="InterPro" id="IPR036515">
    <property type="entry name" value="Transposase_17_sf"/>
</dbReference>
<keyword evidence="3" id="KW-1185">Reference proteome</keyword>
<dbReference type="GO" id="GO:0003677">
    <property type="term" value="F:DNA binding"/>
    <property type="evidence" value="ECO:0007669"/>
    <property type="project" value="InterPro"/>
</dbReference>
<dbReference type="InterPro" id="IPR002686">
    <property type="entry name" value="Transposase_17"/>
</dbReference>
<dbReference type="EMBL" id="CP028324">
    <property type="protein sequence ID" value="AVR95479.1"/>
    <property type="molecule type" value="Genomic_DNA"/>
</dbReference>
<dbReference type="SMART" id="SM01321">
    <property type="entry name" value="Y1_Tnp"/>
    <property type="match status" value="1"/>
</dbReference>
<gene>
    <name evidence="2" type="ORF">C9I28_06895</name>
</gene>
<dbReference type="PANTHER" id="PTHR34322">
    <property type="entry name" value="TRANSPOSASE, Y1_TNP DOMAIN-CONTAINING"/>
    <property type="match status" value="1"/>
</dbReference>